<proteinExistence type="predicted"/>
<keyword evidence="1" id="KW-0808">Transferase</keyword>
<keyword evidence="4" id="KW-1185">Reference proteome</keyword>
<evidence type="ECO:0000313" key="3">
    <source>
        <dbReference type="EMBL" id="MDT8902376.1"/>
    </source>
</evidence>
<dbReference type="Gene3D" id="1.10.3810.10">
    <property type="entry name" value="Biosynthetic peptidoglycan transglycosylase-like"/>
    <property type="match status" value="1"/>
</dbReference>
<dbReference type="PANTHER" id="PTHR32282">
    <property type="entry name" value="BINDING PROTEIN TRANSPEPTIDASE, PUTATIVE-RELATED"/>
    <property type="match status" value="1"/>
</dbReference>
<reference evidence="3 4" key="1">
    <citation type="submission" date="2023-07" db="EMBL/GenBank/DDBJ databases">
        <title>The novel representative of Negativicutes class, Anaeroselena agilis gen. nov. sp. nov.</title>
        <authorList>
            <person name="Prokofeva M.I."/>
            <person name="Elcheninov A.G."/>
            <person name="Klyukina A."/>
            <person name="Kublanov I.V."/>
            <person name="Frolov E.N."/>
            <person name="Podosokorskaya O.A."/>
        </authorList>
    </citation>
    <scope>NUCLEOTIDE SEQUENCE [LARGE SCALE GENOMIC DNA]</scope>
    <source>
        <strain evidence="3 4">4137-cl</strain>
    </source>
</reference>
<dbReference type="RefSeq" id="WP_413780859.1">
    <property type="nucleotide sequence ID" value="NZ_JAUOZS010000001.1"/>
</dbReference>
<feature type="domain" description="Glycosyl transferase family 51" evidence="2">
    <location>
        <begin position="45"/>
        <end position="196"/>
    </location>
</feature>
<dbReference type="InterPro" id="IPR036950">
    <property type="entry name" value="PBP_transglycosylase"/>
</dbReference>
<dbReference type="PANTHER" id="PTHR32282:SF33">
    <property type="entry name" value="PEPTIDOGLYCAN GLYCOSYLTRANSFERASE"/>
    <property type="match status" value="1"/>
</dbReference>
<name>A0ABU3P2R6_9FIRM</name>
<evidence type="ECO:0000313" key="4">
    <source>
        <dbReference type="Proteomes" id="UP001254848"/>
    </source>
</evidence>
<comment type="caution">
    <text evidence="3">The sequence shown here is derived from an EMBL/GenBank/DDBJ whole genome shotgun (WGS) entry which is preliminary data.</text>
</comment>
<evidence type="ECO:0000256" key="1">
    <source>
        <dbReference type="ARBA" id="ARBA00022679"/>
    </source>
</evidence>
<dbReference type="Proteomes" id="UP001254848">
    <property type="component" value="Unassembled WGS sequence"/>
</dbReference>
<dbReference type="SUPFAM" id="SSF53955">
    <property type="entry name" value="Lysozyme-like"/>
    <property type="match status" value="1"/>
</dbReference>
<evidence type="ECO:0000259" key="2">
    <source>
        <dbReference type="Pfam" id="PF00912"/>
    </source>
</evidence>
<dbReference type="Pfam" id="PF00912">
    <property type="entry name" value="Transgly"/>
    <property type="match status" value="1"/>
</dbReference>
<dbReference type="InterPro" id="IPR001264">
    <property type="entry name" value="Glyco_trans_51"/>
</dbReference>
<dbReference type="EMBL" id="JAUOZS010000001">
    <property type="protein sequence ID" value="MDT8902376.1"/>
    <property type="molecule type" value="Genomic_DNA"/>
</dbReference>
<protein>
    <submittedName>
        <fullName evidence="3">Biosynthetic peptidoglycan transglycosylase</fullName>
    </submittedName>
</protein>
<accession>A0ABU3P2R6</accession>
<dbReference type="InterPro" id="IPR023346">
    <property type="entry name" value="Lysozyme-like_dom_sf"/>
</dbReference>
<sequence length="219" mass="24362">MKKAPKATKITVIILILLAAVFAYYAAEVMLARAATAATVEACYKSGRIKMTVNDLSPRQLAVLLKIQDPGFYRHHGVDFHTPGAGWTTITQGLAKSFYFENFRQGPMKIKQTLCARFALDPLVDKETQLTLFINLMYFGNGIYGLSDAAAYYFRKPVAELTEDEYIALIGCLINPTGLNVKSHPRENAQRVQRIKKVLSGAYTPQGLFDITYEGADKI</sequence>
<gene>
    <name evidence="3" type="ORF">Q4T40_14090</name>
</gene>
<organism evidence="3 4">
    <name type="scientific">Anaeroselena agilis</name>
    <dbReference type="NCBI Taxonomy" id="3063788"/>
    <lineage>
        <taxon>Bacteria</taxon>
        <taxon>Bacillati</taxon>
        <taxon>Bacillota</taxon>
        <taxon>Negativicutes</taxon>
        <taxon>Acetonemataceae</taxon>
        <taxon>Anaeroselena</taxon>
    </lineage>
</organism>
<dbReference type="InterPro" id="IPR050396">
    <property type="entry name" value="Glycosyltr_51/Transpeptidase"/>
</dbReference>